<dbReference type="Proteomes" id="UP001228376">
    <property type="component" value="Unassembled WGS sequence"/>
</dbReference>
<dbReference type="InterPro" id="IPR036866">
    <property type="entry name" value="RibonucZ/Hydroxyglut_hydro"/>
</dbReference>
<dbReference type="InterPro" id="IPR001279">
    <property type="entry name" value="Metallo-B-lactamas"/>
</dbReference>
<name>A0ABU5CKX0_9BACI</name>
<organism evidence="2 3">
    <name type="scientific">Tigheibacillus jepli</name>
    <dbReference type="NCBI Taxonomy" id="3035914"/>
    <lineage>
        <taxon>Bacteria</taxon>
        <taxon>Bacillati</taxon>
        <taxon>Bacillota</taxon>
        <taxon>Bacilli</taxon>
        <taxon>Bacillales</taxon>
        <taxon>Bacillaceae</taxon>
        <taxon>Tigheibacillus</taxon>
    </lineage>
</organism>
<dbReference type="Gene3D" id="3.60.15.10">
    <property type="entry name" value="Ribonuclease Z/Hydroxyacylglutathione hydrolase-like"/>
    <property type="match status" value="1"/>
</dbReference>
<dbReference type="PANTHER" id="PTHR42951:SF17">
    <property type="entry name" value="METALLO-BETA-LACTAMASE DOMAIN-CONTAINING PROTEIN"/>
    <property type="match status" value="1"/>
</dbReference>
<dbReference type="SMART" id="SM00849">
    <property type="entry name" value="Lactamase_B"/>
    <property type="match status" value="1"/>
</dbReference>
<proteinExistence type="predicted"/>
<dbReference type="Pfam" id="PF00753">
    <property type="entry name" value="Lactamase_B"/>
    <property type="match status" value="1"/>
</dbReference>
<dbReference type="RefSeq" id="WP_306067636.1">
    <property type="nucleotide sequence ID" value="NZ_JAROCA020000003.1"/>
</dbReference>
<dbReference type="InterPro" id="IPR050855">
    <property type="entry name" value="NDM-1-like"/>
</dbReference>
<evidence type="ECO:0000313" key="2">
    <source>
        <dbReference type="EMBL" id="MDY0406966.1"/>
    </source>
</evidence>
<accession>A0ABU5CKX0</accession>
<evidence type="ECO:0000259" key="1">
    <source>
        <dbReference type="SMART" id="SM00849"/>
    </source>
</evidence>
<dbReference type="SUPFAM" id="SSF56281">
    <property type="entry name" value="Metallo-hydrolase/oxidoreductase"/>
    <property type="match status" value="1"/>
</dbReference>
<sequence>MDTEMNESKDNRFIPMTSIANGIWQEIAKDVYGYTDQIVNLTIINKPEEHAWYLVDTGLPGSADEIKSVIEEHLADAGKPSAILLTHGHFDHVGGLIELNKGWEVPIYAHPSEFPYLTGEKAYPKPDMTVEGGLLAKISPYYPNEPIDVSPYLKELPKNLGEIGLPEWEWIHTPGHAPGHVSFFCPDKGLLLAGDAFITVKQDSFFKVLLQNEEISGPPRYLTTDWKEAKTSVQKLADLHPDIAFTGHGPLMQGKELKEGLQDLVDHFEEKAVPDYGKYIN</sequence>
<dbReference type="PANTHER" id="PTHR42951">
    <property type="entry name" value="METALLO-BETA-LACTAMASE DOMAIN-CONTAINING"/>
    <property type="match status" value="1"/>
</dbReference>
<comment type="caution">
    <text evidence="2">The sequence shown here is derived from an EMBL/GenBank/DDBJ whole genome shotgun (WGS) entry which is preliminary data.</text>
</comment>
<feature type="domain" description="Metallo-beta-lactamase" evidence="1">
    <location>
        <begin position="38"/>
        <end position="248"/>
    </location>
</feature>
<gene>
    <name evidence="2" type="ORF">P5G51_017915</name>
</gene>
<dbReference type="EMBL" id="JAROCA020000003">
    <property type="protein sequence ID" value="MDY0406966.1"/>
    <property type="molecule type" value="Genomic_DNA"/>
</dbReference>
<keyword evidence="3" id="KW-1185">Reference proteome</keyword>
<dbReference type="CDD" id="cd07721">
    <property type="entry name" value="yflN-like_MBL-fold"/>
    <property type="match status" value="1"/>
</dbReference>
<reference evidence="2 3" key="1">
    <citation type="submission" date="2023-10" db="EMBL/GenBank/DDBJ databases">
        <title>179-bfca-hs.</title>
        <authorList>
            <person name="Miliotis G."/>
            <person name="Sengupta P."/>
            <person name="Hameed A."/>
            <person name="Chuvochina M."/>
            <person name="Mcdonagh F."/>
            <person name="Simpson A.C."/>
            <person name="Singh N.K."/>
            <person name="Rekha P.D."/>
            <person name="Raman K."/>
            <person name="Hugenholtz P."/>
            <person name="Venkateswaran K."/>
        </authorList>
    </citation>
    <scope>NUCLEOTIDE SEQUENCE [LARGE SCALE GENOMIC DNA]</scope>
    <source>
        <strain evidence="2 3">179-BFC-A-HS</strain>
    </source>
</reference>
<evidence type="ECO:0000313" key="3">
    <source>
        <dbReference type="Proteomes" id="UP001228376"/>
    </source>
</evidence>
<protein>
    <submittedName>
        <fullName evidence="2">MBL fold metallo-hydrolase</fullName>
    </submittedName>
</protein>